<dbReference type="AlphaFoldDB" id="A0A067PJE7"/>
<dbReference type="EMBL" id="KL197731">
    <property type="protein sequence ID" value="KDQ53940.1"/>
    <property type="molecule type" value="Genomic_DNA"/>
</dbReference>
<proteinExistence type="predicted"/>
<name>A0A067PJE7_9AGAM</name>
<dbReference type="Gene3D" id="3.80.10.10">
    <property type="entry name" value="Ribonuclease Inhibitor"/>
    <property type="match status" value="1"/>
</dbReference>
<dbReference type="InterPro" id="IPR032675">
    <property type="entry name" value="LRR_dom_sf"/>
</dbReference>
<gene>
    <name evidence="1" type="ORF">JAAARDRAFT_38920</name>
</gene>
<dbReference type="Proteomes" id="UP000027265">
    <property type="component" value="Unassembled WGS sequence"/>
</dbReference>
<reference evidence="2" key="1">
    <citation type="journal article" date="2014" name="Proc. Natl. Acad. Sci. U.S.A.">
        <title>Extensive sampling of basidiomycete genomes demonstrates inadequacy of the white-rot/brown-rot paradigm for wood decay fungi.</title>
        <authorList>
            <person name="Riley R."/>
            <person name="Salamov A.A."/>
            <person name="Brown D.W."/>
            <person name="Nagy L.G."/>
            <person name="Floudas D."/>
            <person name="Held B.W."/>
            <person name="Levasseur A."/>
            <person name="Lombard V."/>
            <person name="Morin E."/>
            <person name="Otillar R."/>
            <person name="Lindquist E.A."/>
            <person name="Sun H."/>
            <person name="LaButti K.M."/>
            <person name="Schmutz J."/>
            <person name="Jabbour D."/>
            <person name="Luo H."/>
            <person name="Baker S.E."/>
            <person name="Pisabarro A.G."/>
            <person name="Walton J.D."/>
            <person name="Blanchette R.A."/>
            <person name="Henrissat B."/>
            <person name="Martin F."/>
            <person name="Cullen D."/>
            <person name="Hibbett D.S."/>
            <person name="Grigoriev I.V."/>
        </authorList>
    </citation>
    <scope>NUCLEOTIDE SEQUENCE [LARGE SCALE GENOMIC DNA]</scope>
    <source>
        <strain evidence="2">MUCL 33604</strain>
    </source>
</reference>
<accession>A0A067PJE7</accession>
<protein>
    <recommendedName>
        <fullName evidence="3">F-box domain-containing protein</fullName>
    </recommendedName>
</protein>
<sequence>MASQAVLQNVDILSEIFEVLRCQWRGGRNALASCARCCRTWHEPAIDVLWRSVDRTESWLESLLPVQRTGQGAYLYAKLIRRLSCDDKIHPTITIYLIHLSSGEALFPSLRALSFTISDQSPHGTAPYMFISPALRELSLSHEHGSFRSGSLKEKRESLYRADSTFLPFLDALSVAQKGDGGLEVLRLLIDLNLALSCIGKFHHLRDLSLRTGNSFQFLSQLQYLKNLQSLTLNVGKELGLEEDVEEVAIPSLRALRLLGELSPSCATQILRLIVVPQLHSLCITSLGTVADCRACWVQVTSRFHHLRELMYEAWFTDLIDGSVLDLAPFFHSLPKMEHLNSLNFELRPEDENELAHSLTDDDCEAMASAFPNLRTLAITIWDEAHPSPTFRSLVAFARGFSTLEHLAIPIDASNLPPISEIPVLSHPLETLWFRSVKIVESAPRAAYLLKRLFPALKEFGNDFQTNPSSIEASWNLLDECLKEFENMQGLEQVRRDLAPGASARGSPSETISQ</sequence>
<evidence type="ECO:0000313" key="2">
    <source>
        <dbReference type="Proteomes" id="UP000027265"/>
    </source>
</evidence>
<dbReference type="InParanoid" id="A0A067PJE7"/>
<evidence type="ECO:0008006" key="3">
    <source>
        <dbReference type="Google" id="ProtNLM"/>
    </source>
</evidence>
<dbReference type="STRING" id="933084.A0A067PJE7"/>
<keyword evidence="2" id="KW-1185">Reference proteome</keyword>
<dbReference type="HOGENOM" id="CLU_021164_3_2_1"/>
<dbReference type="SUPFAM" id="SSF52047">
    <property type="entry name" value="RNI-like"/>
    <property type="match status" value="1"/>
</dbReference>
<organism evidence="1 2">
    <name type="scientific">Jaapia argillacea MUCL 33604</name>
    <dbReference type="NCBI Taxonomy" id="933084"/>
    <lineage>
        <taxon>Eukaryota</taxon>
        <taxon>Fungi</taxon>
        <taxon>Dikarya</taxon>
        <taxon>Basidiomycota</taxon>
        <taxon>Agaricomycotina</taxon>
        <taxon>Agaricomycetes</taxon>
        <taxon>Agaricomycetidae</taxon>
        <taxon>Jaapiales</taxon>
        <taxon>Jaapiaceae</taxon>
        <taxon>Jaapia</taxon>
    </lineage>
</organism>
<evidence type="ECO:0000313" key="1">
    <source>
        <dbReference type="EMBL" id="KDQ53940.1"/>
    </source>
</evidence>
<dbReference type="OrthoDB" id="3067012at2759"/>
<dbReference type="PANTHER" id="PTHR38926">
    <property type="entry name" value="F-BOX DOMAIN CONTAINING PROTEIN, EXPRESSED"/>
    <property type="match status" value="1"/>
</dbReference>
<dbReference type="PANTHER" id="PTHR38926:SF5">
    <property type="entry name" value="F-BOX AND LEUCINE-RICH REPEAT PROTEIN 6"/>
    <property type="match status" value="1"/>
</dbReference>